<sequence length="45" mass="5275">MRIREAAKSLWRSLEIKGFIKTSEDLILLQSHIPLEKQTSIKKTH</sequence>
<reference evidence="1 2" key="1">
    <citation type="journal article" date="2018" name="Nat. Genet.">
        <title>The Rosa genome provides new insights in the design of modern roses.</title>
        <authorList>
            <person name="Bendahmane M."/>
        </authorList>
    </citation>
    <scope>NUCLEOTIDE SEQUENCE [LARGE SCALE GENOMIC DNA]</scope>
    <source>
        <strain evidence="2">cv. Old Blush</strain>
    </source>
</reference>
<keyword evidence="2" id="KW-1185">Reference proteome</keyword>
<dbReference type="AlphaFoldDB" id="A0A2P6QZA0"/>
<evidence type="ECO:0000313" key="2">
    <source>
        <dbReference type="Proteomes" id="UP000238479"/>
    </source>
</evidence>
<dbReference type="Proteomes" id="UP000238479">
    <property type="component" value="Chromosome 4"/>
</dbReference>
<gene>
    <name evidence="1" type="ORF">RchiOBHm_Chr4g0426101</name>
</gene>
<comment type="caution">
    <text evidence="1">The sequence shown here is derived from an EMBL/GenBank/DDBJ whole genome shotgun (WGS) entry which is preliminary data.</text>
</comment>
<name>A0A2P6QZA0_ROSCH</name>
<accession>A0A2P6QZA0</accession>
<evidence type="ECO:0000313" key="1">
    <source>
        <dbReference type="EMBL" id="PRQ39518.1"/>
    </source>
</evidence>
<dbReference type="EMBL" id="PDCK01000042">
    <property type="protein sequence ID" value="PRQ39518.1"/>
    <property type="molecule type" value="Genomic_DNA"/>
</dbReference>
<proteinExistence type="predicted"/>
<organism evidence="1 2">
    <name type="scientific">Rosa chinensis</name>
    <name type="common">China rose</name>
    <dbReference type="NCBI Taxonomy" id="74649"/>
    <lineage>
        <taxon>Eukaryota</taxon>
        <taxon>Viridiplantae</taxon>
        <taxon>Streptophyta</taxon>
        <taxon>Embryophyta</taxon>
        <taxon>Tracheophyta</taxon>
        <taxon>Spermatophyta</taxon>
        <taxon>Magnoliopsida</taxon>
        <taxon>eudicotyledons</taxon>
        <taxon>Gunneridae</taxon>
        <taxon>Pentapetalae</taxon>
        <taxon>rosids</taxon>
        <taxon>fabids</taxon>
        <taxon>Rosales</taxon>
        <taxon>Rosaceae</taxon>
        <taxon>Rosoideae</taxon>
        <taxon>Rosoideae incertae sedis</taxon>
        <taxon>Rosa</taxon>
    </lineage>
</organism>
<protein>
    <submittedName>
        <fullName evidence="1">Uncharacterized protein</fullName>
    </submittedName>
</protein>
<dbReference type="Gramene" id="PRQ39518">
    <property type="protein sequence ID" value="PRQ39518"/>
    <property type="gene ID" value="RchiOBHm_Chr4g0426101"/>
</dbReference>